<protein>
    <recommendedName>
        <fullName evidence="1">DNA-binding transcriptional repressor CapW winged helix-turn-helix domain-containing protein</fullName>
    </recommendedName>
</protein>
<comment type="caution">
    <text evidence="2">The sequence shown here is derived from an EMBL/GenBank/DDBJ whole genome shotgun (WGS) entry which is preliminary data.</text>
</comment>
<accession>A0A9X1YBS7</accession>
<dbReference type="AlphaFoldDB" id="A0A9X1YBS7"/>
<gene>
    <name evidence="2" type="ORF">M0638_22935</name>
</gene>
<dbReference type="RefSeq" id="WP_248669288.1">
    <property type="nucleotide sequence ID" value="NZ_JALPRX010000112.1"/>
</dbReference>
<dbReference type="EMBL" id="JALPRX010000112">
    <property type="protein sequence ID" value="MCK8787233.1"/>
    <property type="molecule type" value="Genomic_DNA"/>
</dbReference>
<feature type="domain" description="DNA-binding transcriptional repressor CapW winged helix-turn-helix" evidence="1">
    <location>
        <begin position="19"/>
        <end position="86"/>
    </location>
</feature>
<dbReference type="Proteomes" id="UP001139516">
    <property type="component" value="Unassembled WGS sequence"/>
</dbReference>
<dbReference type="Pfam" id="PF26109">
    <property type="entry name" value="WHD_BrxR"/>
    <property type="match status" value="1"/>
</dbReference>
<name>A0A9X1YBS7_9PROT</name>
<organism evidence="2 3">
    <name type="scientific">Roseomonas acroporae</name>
    <dbReference type="NCBI Taxonomy" id="2937791"/>
    <lineage>
        <taxon>Bacteria</taxon>
        <taxon>Pseudomonadati</taxon>
        <taxon>Pseudomonadota</taxon>
        <taxon>Alphaproteobacteria</taxon>
        <taxon>Acetobacterales</taxon>
        <taxon>Roseomonadaceae</taxon>
        <taxon>Roseomonas</taxon>
    </lineage>
</organism>
<evidence type="ECO:0000313" key="2">
    <source>
        <dbReference type="EMBL" id="MCK8787233.1"/>
    </source>
</evidence>
<evidence type="ECO:0000259" key="1">
    <source>
        <dbReference type="Pfam" id="PF26109"/>
    </source>
</evidence>
<proteinExistence type="predicted"/>
<dbReference type="InterPro" id="IPR059019">
    <property type="entry name" value="WHD_CapW"/>
</dbReference>
<keyword evidence="3" id="KW-1185">Reference proteome</keyword>
<reference evidence="2" key="1">
    <citation type="submission" date="2022-04" db="EMBL/GenBank/DDBJ databases">
        <title>Roseomonas acroporae sp. nov., isolated from coral Acropora digitifera.</title>
        <authorList>
            <person name="Sun H."/>
        </authorList>
    </citation>
    <scope>NUCLEOTIDE SEQUENCE</scope>
    <source>
        <strain evidence="2">NAR14</strain>
    </source>
</reference>
<sequence>MAFDSLEHISSRRHGPAATERLRWIDGALRWEGRFRRPELAQRFSVSVSQASQDVATYANLAPGSLALNHRTKAYEATRSFAPIFQVSFAEWLRYGPPP</sequence>
<evidence type="ECO:0000313" key="3">
    <source>
        <dbReference type="Proteomes" id="UP001139516"/>
    </source>
</evidence>